<dbReference type="EMBL" id="BAAALD010000041">
    <property type="protein sequence ID" value="GAA1094743.1"/>
    <property type="molecule type" value="Genomic_DNA"/>
</dbReference>
<dbReference type="Proteomes" id="UP001499987">
    <property type="component" value="Unassembled WGS sequence"/>
</dbReference>
<accession>A0ABP4E9A1</accession>
<dbReference type="RefSeq" id="WP_344625265.1">
    <property type="nucleotide sequence ID" value="NZ_BAAALD010000041.1"/>
</dbReference>
<dbReference type="SUPFAM" id="SSF81891">
    <property type="entry name" value="Poly A polymerase C-terminal region-like"/>
    <property type="match status" value="1"/>
</dbReference>
<keyword evidence="2" id="KW-1185">Reference proteome</keyword>
<reference evidence="2" key="1">
    <citation type="journal article" date="2019" name="Int. J. Syst. Evol. Microbiol.">
        <title>The Global Catalogue of Microorganisms (GCM) 10K type strain sequencing project: providing services to taxonomists for standard genome sequencing and annotation.</title>
        <authorList>
            <consortium name="The Broad Institute Genomics Platform"/>
            <consortium name="The Broad Institute Genome Sequencing Center for Infectious Disease"/>
            <person name="Wu L."/>
            <person name="Ma J."/>
        </authorList>
    </citation>
    <scope>NUCLEOTIDE SEQUENCE [LARGE SCALE GENOMIC DNA]</scope>
    <source>
        <strain evidence="2">JCM 13002</strain>
    </source>
</reference>
<sequence length="308" mass="35071">MMPENHSPSAKDQLVEFVRERDHVDSLARALLPSSTAVFGVVSLPMPDVDNAAELAFIRCASWLYSHYYEVGRVSVGFLMRRQRAESLLAERRHWEVVHALRTWCQHNINPTSAHDSNILKTCSNWFEEECAALLPKSEEEWRCALQALLRQACSFIQGLAQQIEAIRSDDARTEICLQWEDKISRDWPAHRFHGIISEAASDMGQNSVDPAEFFRRHGQKIREKLSLVSVEADFEREVRKSIERALLTELAELIPVTGTDIMERFGIPPGRAVGELLSAARKIYEERACEKDELLSRLQQIVTSNAS</sequence>
<gene>
    <name evidence="1" type="ORF">GCM10009663_42720</name>
</gene>
<proteinExistence type="predicted"/>
<comment type="caution">
    <text evidence="1">The sequence shown here is derived from an EMBL/GenBank/DDBJ whole genome shotgun (WGS) entry which is preliminary data.</text>
</comment>
<organism evidence="1 2">
    <name type="scientific">Kitasatospora arboriphila</name>
    <dbReference type="NCBI Taxonomy" id="258052"/>
    <lineage>
        <taxon>Bacteria</taxon>
        <taxon>Bacillati</taxon>
        <taxon>Actinomycetota</taxon>
        <taxon>Actinomycetes</taxon>
        <taxon>Kitasatosporales</taxon>
        <taxon>Streptomycetaceae</taxon>
        <taxon>Kitasatospora</taxon>
    </lineage>
</organism>
<name>A0ABP4E9A1_9ACTN</name>
<evidence type="ECO:0000313" key="2">
    <source>
        <dbReference type="Proteomes" id="UP001499987"/>
    </source>
</evidence>
<evidence type="ECO:0000313" key="1">
    <source>
        <dbReference type="EMBL" id="GAA1094743.1"/>
    </source>
</evidence>
<protein>
    <submittedName>
        <fullName evidence="1">Uncharacterized protein</fullName>
    </submittedName>
</protein>